<dbReference type="InterPro" id="IPR051090">
    <property type="entry name" value="Inositol_monoP_superfamily"/>
</dbReference>
<protein>
    <recommendedName>
        <fullName evidence="9">3'(2'),5'-bisphosphate nucleotidase</fullName>
    </recommendedName>
</protein>
<keyword evidence="3 6" id="KW-0479">Metal-binding</keyword>
<dbReference type="Gene3D" id="3.40.190.80">
    <property type="match status" value="1"/>
</dbReference>
<accession>A0A5D2CH21</accession>
<gene>
    <name evidence="7" type="ORF">ES288_D05G184600v1</name>
</gene>
<keyword evidence="8" id="KW-1185">Reference proteome</keyword>
<comment type="similarity">
    <text evidence="2">Belongs to the inositol monophosphatase superfamily.</text>
</comment>
<feature type="binding site" evidence="6">
    <location>
        <position position="232"/>
    </location>
    <ligand>
        <name>Mg(2+)</name>
        <dbReference type="ChEBI" id="CHEBI:18420"/>
        <label>1</label>
        <note>catalytic</note>
    </ligand>
</feature>
<dbReference type="InterPro" id="IPR000760">
    <property type="entry name" value="Inositol_monophosphatase-like"/>
</dbReference>
<dbReference type="CDD" id="cd01517">
    <property type="entry name" value="PAP_phosphatase"/>
    <property type="match status" value="1"/>
</dbReference>
<dbReference type="Gene3D" id="3.30.540.10">
    <property type="entry name" value="Fructose-1,6-Bisphosphatase, subunit A, domain 1"/>
    <property type="match status" value="1"/>
</dbReference>
<feature type="binding site" evidence="6">
    <location>
        <position position="172"/>
    </location>
    <ligand>
        <name>Mg(2+)</name>
        <dbReference type="ChEBI" id="CHEBI:18420"/>
        <label>1</label>
        <note>catalytic</note>
    </ligand>
</feature>
<dbReference type="GO" id="GO:0046872">
    <property type="term" value="F:metal ion binding"/>
    <property type="evidence" value="ECO:0007669"/>
    <property type="project" value="UniProtKB-KW"/>
</dbReference>
<feature type="binding site" evidence="6">
    <location>
        <position position="234"/>
    </location>
    <ligand>
        <name>Mg(2+)</name>
        <dbReference type="ChEBI" id="CHEBI:18420"/>
        <label>1</label>
        <note>catalytic</note>
    </ligand>
</feature>
<dbReference type="FunFam" id="3.30.540.10:FF:000022">
    <property type="entry name" value="Putative PAP-specific phosphatase, mitochondrial"/>
    <property type="match status" value="1"/>
</dbReference>
<evidence type="ECO:0000313" key="7">
    <source>
        <dbReference type="EMBL" id="TYG68837.1"/>
    </source>
</evidence>
<dbReference type="SUPFAM" id="SSF56655">
    <property type="entry name" value="Carbohydrate phosphatase"/>
    <property type="match status" value="1"/>
</dbReference>
<comment type="cofactor">
    <cofactor evidence="1 6">
        <name>Mg(2+)</name>
        <dbReference type="ChEBI" id="CHEBI:18420"/>
    </cofactor>
</comment>
<organism evidence="7 8">
    <name type="scientific">Gossypium darwinii</name>
    <name type="common">Darwin's cotton</name>
    <name type="synonym">Gossypium barbadense var. darwinii</name>
    <dbReference type="NCBI Taxonomy" id="34276"/>
    <lineage>
        <taxon>Eukaryota</taxon>
        <taxon>Viridiplantae</taxon>
        <taxon>Streptophyta</taxon>
        <taxon>Embryophyta</taxon>
        <taxon>Tracheophyta</taxon>
        <taxon>Spermatophyta</taxon>
        <taxon>Magnoliopsida</taxon>
        <taxon>eudicotyledons</taxon>
        <taxon>Gunneridae</taxon>
        <taxon>Pentapetalae</taxon>
        <taxon>rosids</taxon>
        <taxon>malvids</taxon>
        <taxon>Malvales</taxon>
        <taxon>Malvaceae</taxon>
        <taxon>Malvoideae</taxon>
        <taxon>Gossypium</taxon>
    </lineage>
</organism>
<evidence type="ECO:0000313" key="8">
    <source>
        <dbReference type="Proteomes" id="UP000323506"/>
    </source>
</evidence>
<evidence type="ECO:0000256" key="1">
    <source>
        <dbReference type="ARBA" id="ARBA00001946"/>
    </source>
</evidence>
<reference evidence="7 8" key="1">
    <citation type="submission" date="2019-06" db="EMBL/GenBank/DDBJ databases">
        <title>WGS assembly of Gossypium darwinii.</title>
        <authorList>
            <person name="Chen Z.J."/>
            <person name="Sreedasyam A."/>
            <person name="Ando A."/>
            <person name="Song Q."/>
            <person name="De L."/>
            <person name="Hulse-Kemp A."/>
            <person name="Ding M."/>
            <person name="Ye W."/>
            <person name="Kirkbride R."/>
            <person name="Jenkins J."/>
            <person name="Plott C."/>
            <person name="Lovell J."/>
            <person name="Lin Y.-M."/>
            <person name="Vaughn R."/>
            <person name="Liu B."/>
            <person name="Li W."/>
            <person name="Simpson S."/>
            <person name="Scheffler B."/>
            <person name="Saski C."/>
            <person name="Grover C."/>
            <person name="Hu G."/>
            <person name="Conover J."/>
            <person name="Carlson J."/>
            <person name="Shu S."/>
            <person name="Boston L."/>
            <person name="Williams M."/>
            <person name="Peterson D."/>
            <person name="Mcgee K."/>
            <person name="Jones D."/>
            <person name="Wendel J."/>
            <person name="Stelly D."/>
            <person name="Grimwood J."/>
            <person name="Schmutz J."/>
        </authorList>
    </citation>
    <scope>NUCLEOTIDE SEQUENCE [LARGE SCALE GENOMIC DNA]</scope>
    <source>
        <strain evidence="7">1808015.09</strain>
    </source>
</reference>
<keyword evidence="4" id="KW-0378">Hydrolase</keyword>
<keyword evidence="5 6" id="KW-0460">Magnesium</keyword>
<evidence type="ECO:0000256" key="2">
    <source>
        <dbReference type="ARBA" id="ARBA00009759"/>
    </source>
</evidence>
<dbReference type="PROSITE" id="PS00629">
    <property type="entry name" value="IMP_1"/>
    <property type="match status" value="1"/>
</dbReference>
<feature type="binding site" evidence="6">
    <location>
        <position position="235"/>
    </location>
    <ligand>
        <name>Mg(2+)</name>
        <dbReference type="ChEBI" id="CHEBI:18420"/>
        <label>1</label>
        <note>catalytic</note>
    </ligand>
</feature>
<dbReference type="PANTHER" id="PTHR43200">
    <property type="entry name" value="PHOSPHATASE"/>
    <property type="match status" value="1"/>
</dbReference>
<dbReference type="Proteomes" id="UP000323506">
    <property type="component" value="Chromosome D05"/>
</dbReference>
<dbReference type="GO" id="GO:0000103">
    <property type="term" value="P:sulfate assimilation"/>
    <property type="evidence" value="ECO:0007669"/>
    <property type="project" value="TreeGrafter"/>
</dbReference>
<sequence length="471" mass="52246">MVGHSILLRIKCLTNVCGVHRTRLTNGKERKHFPSNQYQASLFLRPMIPAMDLHLLRSSTGFSAIRFFPRYPSPSPLRSRLFIVSGIILLFGRIFLFQNEKAKYHRELEAAVEAVERACRLCVHVQRSLFSVEGRIIEKKDQTPVTVADFGVQALISLELSKSFPSIPLVAEEDSGFLRSNNLVDPVVSAVSDHMSFNKKSLSHDDVLEAIDRGGKNAFAMGTKPATYWILDPIDGTRGFVKGSQALYVVGLSLVVEGEIVLGVMGCPNWVVDATYKSTTHAQSYRNSSPGLGIIMVAHVGCGTWKKRLKNMLDRSTKISSDWTRCFVDGFCLVSDARFCIPESQTWESLPLSVLYKARIDDDNVGDKEICLLSAFCGSLCKYLMVASGRASVFILRARSEKLIKVWDHAVGMICVHEAGGKVTDWKGRELDLAADKVERRIIYPEGGILVTNGKIHNETLEMISSISSAV</sequence>
<evidence type="ECO:0008006" key="9">
    <source>
        <dbReference type="Google" id="ProtNLM"/>
    </source>
</evidence>
<name>A0A5D2CH21_GOSDA</name>
<evidence type="ECO:0000256" key="3">
    <source>
        <dbReference type="ARBA" id="ARBA00022723"/>
    </source>
</evidence>
<dbReference type="GO" id="GO:0008441">
    <property type="term" value="F:3'(2'),5'-bisphosphate nucleotidase activity"/>
    <property type="evidence" value="ECO:0007669"/>
    <property type="project" value="TreeGrafter"/>
</dbReference>
<dbReference type="PANTHER" id="PTHR43200:SF4">
    <property type="entry name" value="PAP-SPECIFIC PHOSPHATASE, MITOCHONDRIAL-RELATED"/>
    <property type="match status" value="1"/>
</dbReference>
<evidence type="ECO:0000256" key="4">
    <source>
        <dbReference type="ARBA" id="ARBA00022801"/>
    </source>
</evidence>
<feature type="binding site" evidence="6">
    <location>
        <position position="408"/>
    </location>
    <ligand>
        <name>Mg(2+)</name>
        <dbReference type="ChEBI" id="CHEBI:18420"/>
        <label>1</label>
        <note>catalytic</note>
    </ligand>
</feature>
<dbReference type="Pfam" id="PF00459">
    <property type="entry name" value="Inositol_P"/>
    <property type="match status" value="1"/>
</dbReference>
<evidence type="ECO:0000256" key="6">
    <source>
        <dbReference type="PIRSR" id="PIRSR600760-2"/>
    </source>
</evidence>
<dbReference type="InterPro" id="IPR020583">
    <property type="entry name" value="Inositol_monoP_metal-BS"/>
</dbReference>
<evidence type="ECO:0000256" key="5">
    <source>
        <dbReference type="ARBA" id="ARBA00022842"/>
    </source>
</evidence>
<dbReference type="EMBL" id="CM017705">
    <property type="protein sequence ID" value="TYG68837.1"/>
    <property type="molecule type" value="Genomic_DNA"/>
</dbReference>
<dbReference type="AlphaFoldDB" id="A0A5D2CH21"/>
<proteinExistence type="inferred from homology"/>